<dbReference type="GO" id="GO:0006412">
    <property type="term" value="P:translation"/>
    <property type="evidence" value="ECO:0007669"/>
    <property type="project" value="InterPro"/>
</dbReference>
<comment type="function">
    <text evidence="6">Together with thiosulfate sulfurtransferase (TST), acts as a mitochondrial import factor for the cytosolic 5S rRNA. The precursor form shows RNA chaperone activity; is able to fold the 5S rRNA into an import-competent conformation that is recognized by rhodanese (TST). Both the cytoplasmic and mitochondrial forms are able to bind to the helix IV-loop D in the gamma domain of the 5S rRNA.</text>
</comment>
<evidence type="ECO:0000256" key="7">
    <source>
        <dbReference type="ARBA" id="ARBA00069051"/>
    </source>
</evidence>
<dbReference type="GO" id="GO:0005840">
    <property type="term" value="C:ribosome"/>
    <property type="evidence" value="ECO:0007669"/>
    <property type="project" value="UniProtKB-KW"/>
</dbReference>
<dbReference type="InterPro" id="IPR036967">
    <property type="entry name" value="Ribosomal_uS11_sf"/>
</dbReference>
<evidence type="ECO:0000256" key="8">
    <source>
        <dbReference type="ARBA" id="ARBA00082661"/>
    </source>
</evidence>
<dbReference type="Pfam" id="PF00861">
    <property type="entry name" value="Ribosomal_L18p"/>
    <property type="match status" value="1"/>
</dbReference>
<dbReference type="SUPFAM" id="SSF53137">
    <property type="entry name" value="Translational machinery components"/>
    <property type="match status" value="1"/>
</dbReference>
<keyword evidence="5" id="KW-0687">Ribonucleoprotein</keyword>
<evidence type="ECO:0000256" key="5">
    <source>
        <dbReference type="ARBA" id="ARBA00023274"/>
    </source>
</evidence>
<accession>A0A553Q6E0</accession>
<name>A0A553Q6E0_9TELE</name>
<dbReference type="InterPro" id="IPR057268">
    <property type="entry name" value="Ribosomal_L18"/>
</dbReference>
<dbReference type="PANTHER" id="PTHR12899:SF3">
    <property type="entry name" value="LARGE RIBOSOMAL SUBUNIT PROTEIN UL18M"/>
    <property type="match status" value="1"/>
</dbReference>
<dbReference type="GO" id="GO:0008097">
    <property type="term" value="F:5S rRNA binding"/>
    <property type="evidence" value="ECO:0007669"/>
    <property type="project" value="TreeGrafter"/>
</dbReference>
<comment type="caution">
    <text evidence="9">The sequence shown here is derived from an EMBL/GenBank/DDBJ whole genome shotgun (WGS) entry which is preliminary data.</text>
</comment>
<evidence type="ECO:0000313" key="10">
    <source>
        <dbReference type="Proteomes" id="UP000316079"/>
    </source>
</evidence>
<dbReference type="GO" id="GO:0003735">
    <property type="term" value="F:structural constituent of ribosome"/>
    <property type="evidence" value="ECO:0007669"/>
    <property type="project" value="InterPro"/>
</dbReference>
<evidence type="ECO:0000256" key="2">
    <source>
        <dbReference type="ARBA" id="ARBA00007116"/>
    </source>
</evidence>
<dbReference type="Proteomes" id="UP000316079">
    <property type="component" value="Unassembled WGS sequence"/>
</dbReference>
<protein>
    <recommendedName>
        <fullName evidence="7">Large ribosomal subunit protein uL18m</fullName>
    </recommendedName>
    <alternativeName>
        <fullName evidence="8">39S ribosomal protein L18, mitochondrial</fullName>
    </alternativeName>
</protein>
<comment type="similarity">
    <text evidence="2">Belongs to the universal ribosomal protein uL18 family.</text>
</comment>
<dbReference type="AlphaFoldDB" id="A0A553Q6E0"/>
<dbReference type="InterPro" id="IPR005484">
    <property type="entry name" value="Ribosomal_uL18_bac/plant/anim"/>
</dbReference>
<organism evidence="9 10">
    <name type="scientific">Danionella cerebrum</name>
    <dbReference type="NCBI Taxonomy" id="2873325"/>
    <lineage>
        <taxon>Eukaryota</taxon>
        <taxon>Metazoa</taxon>
        <taxon>Chordata</taxon>
        <taxon>Craniata</taxon>
        <taxon>Vertebrata</taxon>
        <taxon>Euteleostomi</taxon>
        <taxon>Actinopterygii</taxon>
        <taxon>Neopterygii</taxon>
        <taxon>Teleostei</taxon>
        <taxon>Ostariophysi</taxon>
        <taxon>Cypriniformes</taxon>
        <taxon>Danionidae</taxon>
        <taxon>Danioninae</taxon>
        <taxon>Danionella</taxon>
    </lineage>
</organism>
<comment type="subcellular location">
    <subcellularLocation>
        <location evidence="1">Mitochondrion</location>
    </subcellularLocation>
</comment>
<evidence type="ECO:0000313" key="9">
    <source>
        <dbReference type="EMBL" id="TRY85510.1"/>
    </source>
</evidence>
<evidence type="ECO:0000256" key="3">
    <source>
        <dbReference type="ARBA" id="ARBA00022980"/>
    </source>
</evidence>
<dbReference type="OrthoDB" id="1932324at2759"/>
<dbReference type="EMBL" id="SRMA01026277">
    <property type="protein sequence ID" value="TRY85510.1"/>
    <property type="molecule type" value="Genomic_DNA"/>
</dbReference>
<evidence type="ECO:0000256" key="1">
    <source>
        <dbReference type="ARBA" id="ARBA00004173"/>
    </source>
</evidence>
<dbReference type="Gene3D" id="3.30.420.80">
    <property type="entry name" value="Ribosomal protein S11"/>
    <property type="match status" value="1"/>
</dbReference>
<evidence type="ECO:0000256" key="4">
    <source>
        <dbReference type="ARBA" id="ARBA00023128"/>
    </source>
</evidence>
<dbReference type="PANTHER" id="PTHR12899">
    <property type="entry name" value="39S RIBOSOMAL PROTEIN L18, MITOCHONDRIAL"/>
    <property type="match status" value="1"/>
</dbReference>
<sequence>MALLIEVCRGVRSIFAQCQRPAAAAAWSRGQSAREFSQAAPKPKPEENDNETINKAFVNRNPRNLELMALAMKDRGWKTVWPPREFYHRLVFKRTNQHIVAEVISTESVVPVLSCSTREWALKRLLGSTCDVTACRAVGHVLAQRCQEAGITFIYYREIPWMFRSQKIQAFWTAMKDGGVVLNEPRRKYI</sequence>
<dbReference type="FunFam" id="3.30.420.80:FF:000005">
    <property type="entry name" value="39S ribosomal protein L18, mitochondrial"/>
    <property type="match status" value="1"/>
</dbReference>
<keyword evidence="4" id="KW-0496">Mitochondrion</keyword>
<dbReference type="GO" id="GO:1990904">
    <property type="term" value="C:ribonucleoprotein complex"/>
    <property type="evidence" value="ECO:0007669"/>
    <property type="project" value="UniProtKB-KW"/>
</dbReference>
<dbReference type="CDD" id="cd00432">
    <property type="entry name" value="Ribosomal_L18_L5e"/>
    <property type="match status" value="1"/>
</dbReference>
<keyword evidence="3" id="KW-0689">Ribosomal protein</keyword>
<proteinExistence type="inferred from homology"/>
<dbReference type="STRING" id="623744.A0A553Q6E0"/>
<evidence type="ECO:0000256" key="6">
    <source>
        <dbReference type="ARBA" id="ARBA00059887"/>
    </source>
</evidence>
<dbReference type="GO" id="GO:0005743">
    <property type="term" value="C:mitochondrial inner membrane"/>
    <property type="evidence" value="ECO:0007669"/>
    <property type="project" value="UniProtKB-ARBA"/>
</dbReference>
<gene>
    <name evidence="9" type="ORF">DNTS_011962</name>
</gene>
<reference evidence="9 10" key="1">
    <citation type="journal article" date="2019" name="Sci. Data">
        <title>Hybrid genome assembly and annotation of Danionella translucida.</title>
        <authorList>
            <person name="Kadobianskyi M."/>
            <person name="Schulze L."/>
            <person name="Schuelke M."/>
            <person name="Judkewitz B."/>
        </authorList>
    </citation>
    <scope>NUCLEOTIDE SEQUENCE [LARGE SCALE GENOMIC DNA]</scope>
    <source>
        <strain evidence="9 10">Bolton</strain>
    </source>
</reference>
<keyword evidence="10" id="KW-1185">Reference proteome</keyword>